<evidence type="ECO:0008006" key="3">
    <source>
        <dbReference type="Google" id="ProtNLM"/>
    </source>
</evidence>
<dbReference type="SUPFAM" id="SSF49464">
    <property type="entry name" value="Carboxypeptidase regulatory domain-like"/>
    <property type="match status" value="1"/>
</dbReference>
<dbReference type="Proteomes" id="UP000027093">
    <property type="component" value="Chromosome"/>
</dbReference>
<reference evidence="1 2" key="1">
    <citation type="journal article" date="2014" name="Int. J. Syst. Evol. Microbiol.">
        <title>Nitrososphaera viennensis gen. nov., sp. nov., an aerobic and mesophilic, ammonia-oxidizing archaeon from soil and a member of the archaeal phylum Thaumarchaeota.</title>
        <authorList>
            <person name="Stieglmeier M."/>
            <person name="Klingl A."/>
            <person name="Alves R.J."/>
            <person name="Rittmann S.K."/>
            <person name="Melcher M."/>
            <person name="Leisch N."/>
            <person name="Schleper C."/>
        </authorList>
    </citation>
    <scope>NUCLEOTIDE SEQUENCE [LARGE SCALE GENOMIC DNA]</scope>
    <source>
        <strain evidence="1">EN76</strain>
    </source>
</reference>
<dbReference type="HOGENOM" id="CLU_1406024_0_0_2"/>
<gene>
    <name evidence="1" type="ORF">NVIE_1258</name>
</gene>
<dbReference type="GeneID" id="74946497"/>
<dbReference type="KEGG" id="nvn:NVIE_1258"/>
<dbReference type="InterPro" id="IPR008969">
    <property type="entry name" value="CarboxyPept-like_regulatory"/>
</dbReference>
<proteinExistence type="predicted"/>
<organism evidence="1 2">
    <name type="scientific">Nitrososphaera viennensis EN76</name>
    <dbReference type="NCBI Taxonomy" id="926571"/>
    <lineage>
        <taxon>Archaea</taxon>
        <taxon>Nitrososphaerota</taxon>
        <taxon>Nitrososphaeria</taxon>
        <taxon>Nitrososphaerales</taxon>
        <taxon>Nitrososphaeraceae</taxon>
        <taxon>Nitrososphaera</taxon>
    </lineage>
</organism>
<dbReference type="RefSeq" id="WP_075054472.1">
    <property type="nucleotide sequence ID" value="NZ_CP007536.1"/>
</dbReference>
<sequence>MATTIYTITGRARDAGGKPVADLLVEAFDSDMGSADDFLGSALTNKLGNFRIKFSDTSFKGKYEILEREPDVYLVISDEYGVVKKRTETRSNARNLKFDVRITADDDDLPYHDPYVNASQRMLALFAAAGDGVDPALIDPAWTATLMMRSITSYMHYADPKIARLYGYPGPQVIARPKEFPKHSHVISWRRTK</sequence>
<evidence type="ECO:0000313" key="2">
    <source>
        <dbReference type="Proteomes" id="UP000027093"/>
    </source>
</evidence>
<dbReference type="EMBL" id="CP007536">
    <property type="protein sequence ID" value="AIC15471.1"/>
    <property type="molecule type" value="Genomic_DNA"/>
</dbReference>
<dbReference type="STRING" id="926571.NVIE_1258"/>
<name>A0A060HPK6_9ARCH</name>
<accession>A0A060HPK6</accession>
<dbReference type="AlphaFoldDB" id="A0A060HPK6"/>
<evidence type="ECO:0000313" key="1">
    <source>
        <dbReference type="EMBL" id="AIC15471.1"/>
    </source>
</evidence>
<keyword evidence="2" id="KW-1185">Reference proteome</keyword>
<protein>
    <recommendedName>
        <fullName evidence="3">Carboxypeptidase regulatory-like domain-containing protein</fullName>
    </recommendedName>
</protein>